<evidence type="ECO:0000256" key="1">
    <source>
        <dbReference type="SAM" id="MobiDB-lite"/>
    </source>
</evidence>
<sequence length="723" mass="81525">MSHKWTGISMGKEIVNLDIICLQPNAIEVHQYHLSMLISLLDKLHCLVFTVSIVSSNTAAHIRQSLNSDIQQNLARYGYSLPDNVLHCQWSWAIASSTGKPKQIKNNPARCTGHQFEDLPKAAASTEFSLLYSFTEPVSVTEGLSKSMQILSTASLSDNNGQNQTTNYQKLIEKSTLEADHIKSDDFPDSDEDTQMRWAIQASLAEHAQSHRRIAGSHHNPTTMKEFINIVETFNYISNPGLIVETTKYPVDVTAGQLTARNPKKCKHKDSQSEPSKHPNIPKKPVKLKPKLKPNTHKPTKNKNKSAVKKLKQNQNKTTLDSDDEAPTVKTEQSDDGLPFFNLKAEKHMTQHPTLSLPQYDFKEWVDYTLMSFVMLILIWNSKPKLVHSEQLPTRQAEISRGCILLEEIPNFEHDITDEEDIAFLIGDIAQLQIIHDHIDLSLLGNENDSDFDPNDSHTVGSFQDVIQACKSKNKITNVLDIPMCATQAPTPVGLSTLEESDQVSPAVNLEGRSWALFATAHAVSKAHLDLNGFGTHVSVKTGLKYWCFAVPRLERDFVSTDAFLDGYDVDMSNAQEWKMYACSIPNRYHVSYSSDIQVMDEIIPDDELSLYDEAKIKAEELPAMRNGPDSMTTDSCLKKLSDTFRVQQAQALFNHKVKGEKMKMKAEHEDFGKEKYIARLWPELKKPGSLTRLIHGWTGVDSYAWLYPTEEGQFYEAIRNVL</sequence>
<feature type="region of interest" description="Disordered" evidence="1">
    <location>
        <begin position="260"/>
        <end position="336"/>
    </location>
</feature>
<dbReference type="Proteomes" id="UP001163846">
    <property type="component" value="Unassembled WGS sequence"/>
</dbReference>
<accession>A0AA38UD60</accession>
<evidence type="ECO:0000313" key="2">
    <source>
        <dbReference type="EMBL" id="KAJ3837642.1"/>
    </source>
</evidence>
<keyword evidence="3" id="KW-1185">Reference proteome</keyword>
<dbReference type="EMBL" id="MU806232">
    <property type="protein sequence ID" value="KAJ3837642.1"/>
    <property type="molecule type" value="Genomic_DNA"/>
</dbReference>
<reference evidence="2" key="1">
    <citation type="submission" date="2022-08" db="EMBL/GenBank/DDBJ databases">
        <authorList>
            <consortium name="DOE Joint Genome Institute"/>
            <person name="Min B."/>
            <person name="Riley R."/>
            <person name="Sierra-Patev S."/>
            <person name="Naranjo-Ortiz M."/>
            <person name="Looney B."/>
            <person name="Konkel Z."/>
            <person name="Slot J.C."/>
            <person name="Sakamoto Y."/>
            <person name="Steenwyk J.L."/>
            <person name="Rokas A."/>
            <person name="Carro J."/>
            <person name="Camarero S."/>
            <person name="Ferreira P."/>
            <person name="Molpeceres G."/>
            <person name="Ruiz-Duenas F.J."/>
            <person name="Serrano A."/>
            <person name="Henrissat B."/>
            <person name="Drula E."/>
            <person name="Hughes K.W."/>
            <person name="Mata J.L."/>
            <person name="Ishikawa N.K."/>
            <person name="Vargas-Isla R."/>
            <person name="Ushijima S."/>
            <person name="Smith C.A."/>
            <person name="Ahrendt S."/>
            <person name="Andreopoulos W."/>
            <person name="He G."/>
            <person name="Labutti K."/>
            <person name="Lipzen A."/>
            <person name="Ng V."/>
            <person name="Sandor L."/>
            <person name="Barry K."/>
            <person name="Martinez A.T."/>
            <person name="Xiao Y."/>
            <person name="Gibbons J.G."/>
            <person name="Terashima K."/>
            <person name="Hibbett D.S."/>
            <person name="Grigoriev I.V."/>
        </authorList>
    </citation>
    <scope>NUCLEOTIDE SEQUENCE</scope>
    <source>
        <strain evidence="2">TFB9207</strain>
    </source>
</reference>
<feature type="compositionally biased region" description="Basic residues" evidence="1">
    <location>
        <begin position="280"/>
        <end position="312"/>
    </location>
</feature>
<dbReference type="AlphaFoldDB" id="A0AA38UD60"/>
<proteinExistence type="predicted"/>
<evidence type="ECO:0000313" key="3">
    <source>
        <dbReference type="Proteomes" id="UP001163846"/>
    </source>
</evidence>
<comment type="caution">
    <text evidence="2">The sequence shown here is derived from an EMBL/GenBank/DDBJ whole genome shotgun (WGS) entry which is preliminary data.</text>
</comment>
<protein>
    <submittedName>
        <fullName evidence="2">Uncharacterized protein</fullName>
    </submittedName>
</protein>
<gene>
    <name evidence="2" type="ORF">F5878DRAFT_642593</name>
</gene>
<organism evidence="2 3">
    <name type="scientific">Lentinula raphanica</name>
    <dbReference type="NCBI Taxonomy" id="153919"/>
    <lineage>
        <taxon>Eukaryota</taxon>
        <taxon>Fungi</taxon>
        <taxon>Dikarya</taxon>
        <taxon>Basidiomycota</taxon>
        <taxon>Agaricomycotina</taxon>
        <taxon>Agaricomycetes</taxon>
        <taxon>Agaricomycetidae</taxon>
        <taxon>Agaricales</taxon>
        <taxon>Marasmiineae</taxon>
        <taxon>Omphalotaceae</taxon>
        <taxon>Lentinula</taxon>
    </lineage>
</organism>
<name>A0AA38UD60_9AGAR</name>